<dbReference type="Pfam" id="PF17921">
    <property type="entry name" value="Integrase_H2C2"/>
    <property type="match status" value="1"/>
</dbReference>
<proteinExistence type="predicted"/>
<organism evidence="2 3">
    <name type="scientific">Lasius niger</name>
    <name type="common">Black garden ant</name>
    <dbReference type="NCBI Taxonomy" id="67767"/>
    <lineage>
        <taxon>Eukaryota</taxon>
        <taxon>Metazoa</taxon>
        <taxon>Ecdysozoa</taxon>
        <taxon>Arthropoda</taxon>
        <taxon>Hexapoda</taxon>
        <taxon>Insecta</taxon>
        <taxon>Pterygota</taxon>
        <taxon>Neoptera</taxon>
        <taxon>Endopterygota</taxon>
        <taxon>Hymenoptera</taxon>
        <taxon>Apocrita</taxon>
        <taxon>Aculeata</taxon>
        <taxon>Formicoidea</taxon>
        <taxon>Formicidae</taxon>
        <taxon>Formicinae</taxon>
        <taxon>Lasius</taxon>
        <taxon>Lasius</taxon>
    </lineage>
</organism>
<dbReference type="OrthoDB" id="6764844at2759"/>
<dbReference type="Proteomes" id="UP000036403">
    <property type="component" value="Unassembled WGS sequence"/>
</dbReference>
<sequence>MAHTTARHSCSVTEYFFSGSDKALLAKATTCSTSLTVCSLKWLQRLEAPTGRLARWLFELQQYNCEVKYRRGILNRVVDALSRQPKICAARPLRCRWYRRLYDAVKREPAAHPDYRIEENKLYRHVLHSLDFKEHSTEEQWKTCVPRENREEVMQRYHDAPTVGHLGVAKTIARIAE</sequence>
<accession>A0A0J7K8T7</accession>
<protein>
    <submittedName>
        <fullName evidence="2">Reverse ribonuclease integrase</fullName>
    </submittedName>
</protein>
<evidence type="ECO:0000259" key="1">
    <source>
        <dbReference type="Pfam" id="PF17921"/>
    </source>
</evidence>
<dbReference type="InterPro" id="IPR041588">
    <property type="entry name" value="Integrase_H2C2"/>
</dbReference>
<keyword evidence="3" id="KW-1185">Reference proteome</keyword>
<dbReference type="PaxDb" id="67767-A0A0J7K8T7"/>
<name>A0A0J7K8T7_LASNI</name>
<evidence type="ECO:0000313" key="2">
    <source>
        <dbReference type="EMBL" id="KMQ86714.1"/>
    </source>
</evidence>
<dbReference type="AlphaFoldDB" id="A0A0J7K8T7"/>
<evidence type="ECO:0000313" key="3">
    <source>
        <dbReference type="Proteomes" id="UP000036403"/>
    </source>
</evidence>
<comment type="caution">
    <text evidence="2">The sequence shown here is derived from an EMBL/GenBank/DDBJ whole genome shotgun (WGS) entry which is preliminary data.</text>
</comment>
<feature type="domain" description="Integrase zinc-binding" evidence="1">
    <location>
        <begin position="145"/>
        <end position="176"/>
    </location>
</feature>
<dbReference type="Gene3D" id="1.10.340.70">
    <property type="match status" value="1"/>
</dbReference>
<dbReference type="STRING" id="67767.A0A0J7K8T7"/>
<reference evidence="2 3" key="1">
    <citation type="submission" date="2015-04" db="EMBL/GenBank/DDBJ databases">
        <title>Lasius niger genome sequencing.</title>
        <authorList>
            <person name="Konorov E.A."/>
            <person name="Nikitin M.A."/>
            <person name="Kirill M.V."/>
            <person name="Chang P."/>
        </authorList>
    </citation>
    <scope>NUCLEOTIDE SEQUENCE [LARGE SCALE GENOMIC DNA]</scope>
    <source>
        <tissue evidence="2">Whole</tissue>
    </source>
</reference>
<gene>
    <name evidence="2" type="ORF">RF55_14242</name>
</gene>
<feature type="non-terminal residue" evidence="2">
    <location>
        <position position="177"/>
    </location>
</feature>
<dbReference type="EMBL" id="LBMM01011660">
    <property type="protein sequence ID" value="KMQ86714.1"/>
    <property type="molecule type" value="Genomic_DNA"/>
</dbReference>